<accession>A0A9D4MLH1</accession>
<sequence length="62" mass="6935">MRKCSGGLPSPGRKLITSGRHTIGGRSGKCRNVRLIWTHLMKEIVAASRLYLSTVDEQNHFL</sequence>
<evidence type="ECO:0000313" key="3">
    <source>
        <dbReference type="Proteomes" id="UP000828390"/>
    </source>
</evidence>
<keyword evidence="3" id="KW-1185">Reference proteome</keyword>
<protein>
    <submittedName>
        <fullName evidence="2">Uncharacterized protein</fullName>
    </submittedName>
</protein>
<feature type="region of interest" description="Disordered" evidence="1">
    <location>
        <begin position="1"/>
        <end position="21"/>
    </location>
</feature>
<comment type="caution">
    <text evidence="2">The sequence shown here is derived from an EMBL/GenBank/DDBJ whole genome shotgun (WGS) entry which is preliminary data.</text>
</comment>
<dbReference type="EMBL" id="JAIWYP010000001">
    <property type="protein sequence ID" value="KAH3877452.1"/>
    <property type="molecule type" value="Genomic_DNA"/>
</dbReference>
<evidence type="ECO:0000313" key="2">
    <source>
        <dbReference type="EMBL" id="KAH3877452.1"/>
    </source>
</evidence>
<organism evidence="2 3">
    <name type="scientific">Dreissena polymorpha</name>
    <name type="common">Zebra mussel</name>
    <name type="synonym">Mytilus polymorpha</name>
    <dbReference type="NCBI Taxonomy" id="45954"/>
    <lineage>
        <taxon>Eukaryota</taxon>
        <taxon>Metazoa</taxon>
        <taxon>Spiralia</taxon>
        <taxon>Lophotrochozoa</taxon>
        <taxon>Mollusca</taxon>
        <taxon>Bivalvia</taxon>
        <taxon>Autobranchia</taxon>
        <taxon>Heteroconchia</taxon>
        <taxon>Euheterodonta</taxon>
        <taxon>Imparidentia</taxon>
        <taxon>Neoheterodontei</taxon>
        <taxon>Myida</taxon>
        <taxon>Dreissenoidea</taxon>
        <taxon>Dreissenidae</taxon>
        <taxon>Dreissena</taxon>
    </lineage>
</organism>
<gene>
    <name evidence="2" type="ORF">DPMN_001319</name>
</gene>
<name>A0A9D4MLH1_DREPO</name>
<reference evidence="2" key="1">
    <citation type="journal article" date="2019" name="bioRxiv">
        <title>The Genome of the Zebra Mussel, Dreissena polymorpha: A Resource for Invasive Species Research.</title>
        <authorList>
            <person name="McCartney M.A."/>
            <person name="Auch B."/>
            <person name="Kono T."/>
            <person name="Mallez S."/>
            <person name="Zhang Y."/>
            <person name="Obille A."/>
            <person name="Becker A."/>
            <person name="Abrahante J.E."/>
            <person name="Garbe J."/>
            <person name="Badalamenti J.P."/>
            <person name="Herman A."/>
            <person name="Mangelson H."/>
            <person name="Liachko I."/>
            <person name="Sullivan S."/>
            <person name="Sone E.D."/>
            <person name="Koren S."/>
            <person name="Silverstein K.A.T."/>
            <person name="Beckman K.B."/>
            <person name="Gohl D.M."/>
        </authorList>
    </citation>
    <scope>NUCLEOTIDE SEQUENCE</scope>
    <source>
        <strain evidence="2">Duluth1</strain>
        <tissue evidence="2">Whole animal</tissue>
    </source>
</reference>
<dbReference type="AlphaFoldDB" id="A0A9D4MLH1"/>
<dbReference type="Proteomes" id="UP000828390">
    <property type="component" value="Unassembled WGS sequence"/>
</dbReference>
<evidence type="ECO:0000256" key="1">
    <source>
        <dbReference type="SAM" id="MobiDB-lite"/>
    </source>
</evidence>
<reference evidence="2" key="2">
    <citation type="submission" date="2020-11" db="EMBL/GenBank/DDBJ databases">
        <authorList>
            <person name="McCartney M.A."/>
            <person name="Auch B."/>
            <person name="Kono T."/>
            <person name="Mallez S."/>
            <person name="Becker A."/>
            <person name="Gohl D.M."/>
            <person name="Silverstein K.A.T."/>
            <person name="Koren S."/>
            <person name="Bechman K.B."/>
            <person name="Herman A."/>
            <person name="Abrahante J.E."/>
            <person name="Garbe J."/>
        </authorList>
    </citation>
    <scope>NUCLEOTIDE SEQUENCE</scope>
    <source>
        <strain evidence="2">Duluth1</strain>
        <tissue evidence="2">Whole animal</tissue>
    </source>
</reference>
<proteinExistence type="predicted"/>